<evidence type="ECO:0000256" key="1">
    <source>
        <dbReference type="ARBA" id="ARBA00005953"/>
    </source>
</evidence>
<dbReference type="InterPro" id="IPR050563">
    <property type="entry name" value="4-hydroxybenzoyl-CoA_TE"/>
</dbReference>
<dbReference type="InterPro" id="IPR006683">
    <property type="entry name" value="Thioestr_dom"/>
</dbReference>
<dbReference type="RefSeq" id="WP_189405636.1">
    <property type="nucleotide sequence ID" value="NZ_BMXP01000003.1"/>
</dbReference>
<evidence type="ECO:0000313" key="4">
    <source>
        <dbReference type="EMBL" id="GGW84974.1"/>
    </source>
</evidence>
<dbReference type="GO" id="GO:0047617">
    <property type="term" value="F:fatty acyl-CoA hydrolase activity"/>
    <property type="evidence" value="ECO:0007669"/>
    <property type="project" value="TreeGrafter"/>
</dbReference>
<protein>
    <submittedName>
        <fullName evidence="4">4-hydroxybenzoyl-CoA thioesterase</fullName>
    </submittedName>
</protein>
<evidence type="ECO:0000259" key="3">
    <source>
        <dbReference type="Pfam" id="PF03061"/>
    </source>
</evidence>
<gene>
    <name evidence="4" type="ORF">GCM10007391_18480</name>
</gene>
<keyword evidence="5" id="KW-1185">Reference proteome</keyword>
<name>A0A918JLG4_9ALTE</name>
<dbReference type="EMBL" id="BMXP01000003">
    <property type="protein sequence ID" value="GGW84974.1"/>
    <property type="molecule type" value="Genomic_DNA"/>
</dbReference>
<keyword evidence="2" id="KW-0378">Hydrolase</keyword>
<dbReference type="PANTHER" id="PTHR31793:SF27">
    <property type="entry name" value="NOVEL THIOESTERASE SUPERFAMILY DOMAIN AND SAPOSIN A-TYPE DOMAIN CONTAINING PROTEIN (0610012H03RIK)"/>
    <property type="match status" value="1"/>
</dbReference>
<dbReference type="InterPro" id="IPR029069">
    <property type="entry name" value="HotDog_dom_sf"/>
</dbReference>
<reference evidence="4" key="2">
    <citation type="submission" date="2020-09" db="EMBL/GenBank/DDBJ databases">
        <authorList>
            <person name="Sun Q."/>
            <person name="Kim S."/>
        </authorList>
    </citation>
    <scope>NUCLEOTIDE SEQUENCE</scope>
    <source>
        <strain evidence="4">KCTC 22164</strain>
    </source>
</reference>
<dbReference type="PANTHER" id="PTHR31793">
    <property type="entry name" value="4-HYDROXYBENZOYL-COA THIOESTERASE FAMILY MEMBER"/>
    <property type="match status" value="1"/>
</dbReference>
<evidence type="ECO:0000313" key="5">
    <source>
        <dbReference type="Proteomes" id="UP000631300"/>
    </source>
</evidence>
<dbReference type="Gene3D" id="3.10.129.10">
    <property type="entry name" value="Hotdog Thioesterase"/>
    <property type="match status" value="1"/>
</dbReference>
<dbReference type="AlphaFoldDB" id="A0A918JLG4"/>
<dbReference type="Proteomes" id="UP000631300">
    <property type="component" value="Unassembled WGS sequence"/>
</dbReference>
<proteinExistence type="inferred from homology"/>
<comment type="similarity">
    <text evidence="1">Belongs to the 4-hydroxybenzoyl-CoA thioesterase family.</text>
</comment>
<evidence type="ECO:0000256" key="2">
    <source>
        <dbReference type="ARBA" id="ARBA00022801"/>
    </source>
</evidence>
<feature type="domain" description="Thioesterase" evidence="3">
    <location>
        <begin position="20"/>
        <end position="98"/>
    </location>
</feature>
<accession>A0A918JLG4</accession>
<reference evidence="4" key="1">
    <citation type="journal article" date="2014" name="Int. J. Syst. Evol. Microbiol.">
        <title>Complete genome sequence of Corynebacterium casei LMG S-19264T (=DSM 44701T), isolated from a smear-ripened cheese.</title>
        <authorList>
            <consortium name="US DOE Joint Genome Institute (JGI-PGF)"/>
            <person name="Walter F."/>
            <person name="Albersmeier A."/>
            <person name="Kalinowski J."/>
            <person name="Ruckert C."/>
        </authorList>
    </citation>
    <scope>NUCLEOTIDE SEQUENCE</scope>
    <source>
        <strain evidence="4">KCTC 22164</strain>
    </source>
</reference>
<comment type="caution">
    <text evidence="4">The sequence shown here is derived from an EMBL/GenBank/DDBJ whole genome shotgun (WGS) entry which is preliminary data.</text>
</comment>
<sequence>MKRSVTHYEVPFFDVDAYRIVWHGNYAKYFEIARCALLEEAGCPYLEMEKQGYFFPVVDLQVKYVKPMLFKQKVRIEAWFAEWQHSLKIKYEIRDCETNEVYTKAQTKQFAISIPDHVTQFESPSFLVNCVDAWLADDA</sequence>
<organism evidence="4 5">
    <name type="scientific">Alteromonas halophila</name>
    <dbReference type="NCBI Taxonomy" id="516698"/>
    <lineage>
        <taxon>Bacteria</taxon>
        <taxon>Pseudomonadati</taxon>
        <taxon>Pseudomonadota</taxon>
        <taxon>Gammaproteobacteria</taxon>
        <taxon>Alteromonadales</taxon>
        <taxon>Alteromonadaceae</taxon>
        <taxon>Alteromonas/Salinimonas group</taxon>
        <taxon>Alteromonas</taxon>
    </lineage>
</organism>
<dbReference type="CDD" id="cd00586">
    <property type="entry name" value="4HBT"/>
    <property type="match status" value="1"/>
</dbReference>
<dbReference type="Pfam" id="PF03061">
    <property type="entry name" value="4HBT"/>
    <property type="match status" value="1"/>
</dbReference>
<dbReference type="SUPFAM" id="SSF54637">
    <property type="entry name" value="Thioesterase/thiol ester dehydrase-isomerase"/>
    <property type="match status" value="1"/>
</dbReference>